<evidence type="ECO:0000313" key="3">
    <source>
        <dbReference type="EMBL" id="KAK4218671.1"/>
    </source>
</evidence>
<keyword evidence="3" id="KW-0808">Transferase</keyword>
<feature type="region of interest" description="Disordered" evidence="1">
    <location>
        <begin position="115"/>
        <end position="152"/>
    </location>
</feature>
<dbReference type="Gene3D" id="3.40.640.10">
    <property type="entry name" value="Type I PLP-dependent aspartate aminotransferase-like (Major domain)"/>
    <property type="match status" value="1"/>
</dbReference>
<dbReference type="EMBL" id="MU858052">
    <property type="protein sequence ID" value="KAK4218671.1"/>
    <property type="molecule type" value="Genomic_DNA"/>
</dbReference>
<keyword evidence="4" id="KW-1185">Reference proteome</keyword>
<dbReference type="GO" id="GO:0047536">
    <property type="term" value="F:2-aminoadipate transaminase activity"/>
    <property type="evidence" value="ECO:0007669"/>
    <property type="project" value="TreeGrafter"/>
</dbReference>
<protein>
    <submittedName>
        <fullName evidence="3">Pyridoxal phosphate-dependent transferase</fullName>
    </submittedName>
</protein>
<accession>A0AAN6YIG7</accession>
<dbReference type="CDD" id="cd00609">
    <property type="entry name" value="AAT_like"/>
    <property type="match status" value="1"/>
</dbReference>
<dbReference type="InterPro" id="IPR015424">
    <property type="entry name" value="PyrdxlP-dep_Trfase"/>
</dbReference>
<dbReference type="InterPro" id="IPR015421">
    <property type="entry name" value="PyrdxlP-dep_Trfase_major"/>
</dbReference>
<dbReference type="SUPFAM" id="SSF53383">
    <property type="entry name" value="PLP-dependent transferases"/>
    <property type="match status" value="1"/>
</dbReference>
<evidence type="ECO:0000259" key="2">
    <source>
        <dbReference type="Pfam" id="PF00155"/>
    </source>
</evidence>
<dbReference type="InterPro" id="IPR004839">
    <property type="entry name" value="Aminotransferase_I/II_large"/>
</dbReference>
<dbReference type="Proteomes" id="UP001301769">
    <property type="component" value="Unassembled WGS sequence"/>
</dbReference>
<evidence type="ECO:0000256" key="1">
    <source>
        <dbReference type="SAM" id="MobiDB-lite"/>
    </source>
</evidence>
<gene>
    <name evidence="3" type="ORF">QBC37DRAFT_412216</name>
</gene>
<feature type="domain" description="Aminotransferase class I/classII large" evidence="2">
    <location>
        <begin position="192"/>
        <end position="587"/>
    </location>
</feature>
<reference evidence="3" key="2">
    <citation type="submission" date="2023-05" db="EMBL/GenBank/DDBJ databases">
        <authorList>
            <consortium name="Lawrence Berkeley National Laboratory"/>
            <person name="Steindorff A."/>
            <person name="Hensen N."/>
            <person name="Bonometti L."/>
            <person name="Westerberg I."/>
            <person name="Brannstrom I.O."/>
            <person name="Guillou S."/>
            <person name="Cros-Aarteil S."/>
            <person name="Calhoun S."/>
            <person name="Haridas S."/>
            <person name="Kuo A."/>
            <person name="Mondo S."/>
            <person name="Pangilinan J."/>
            <person name="Riley R."/>
            <person name="Labutti K."/>
            <person name="Andreopoulos B."/>
            <person name="Lipzen A."/>
            <person name="Chen C."/>
            <person name="Yanf M."/>
            <person name="Daum C."/>
            <person name="Ng V."/>
            <person name="Clum A."/>
            <person name="Ohm R."/>
            <person name="Martin F."/>
            <person name="Silar P."/>
            <person name="Natvig D."/>
            <person name="Lalanne C."/>
            <person name="Gautier V."/>
            <person name="Ament-Velasquez S.L."/>
            <person name="Kruys A."/>
            <person name="Hutchinson M.I."/>
            <person name="Powell A.J."/>
            <person name="Barry K."/>
            <person name="Miller A.N."/>
            <person name="Grigoriev I.V."/>
            <person name="Debuchy R."/>
            <person name="Gladieux P."/>
            <person name="Thoren M.H."/>
            <person name="Johannesson H."/>
        </authorList>
    </citation>
    <scope>NUCLEOTIDE SEQUENCE</scope>
    <source>
        <strain evidence="3">PSN293</strain>
    </source>
</reference>
<evidence type="ECO:0000313" key="4">
    <source>
        <dbReference type="Proteomes" id="UP001301769"/>
    </source>
</evidence>
<dbReference type="AlphaFoldDB" id="A0AAN6YIG7"/>
<proteinExistence type="predicted"/>
<dbReference type="PANTHER" id="PTHR42858:SF1">
    <property type="entry name" value="LD15494P"/>
    <property type="match status" value="1"/>
</dbReference>
<reference evidence="3" key="1">
    <citation type="journal article" date="2023" name="Mol. Phylogenet. Evol.">
        <title>Genome-scale phylogeny and comparative genomics of the fungal order Sordariales.</title>
        <authorList>
            <person name="Hensen N."/>
            <person name="Bonometti L."/>
            <person name="Westerberg I."/>
            <person name="Brannstrom I.O."/>
            <person name="Guillou S."/>
            <person name="Cros-Aarteil S."/>
            <person name="Calhoun S."/>
            <person name="Haridas S."/>
            <person name="Kuo A."/>
            <person name="Mondo S."/>
            <person name="Pangilinan J."/>
            <person name="Riley R."/>
            <person name="LaButti K."/>
            <person name="Andreopoulos B."/>
            <person name="Lipzen A."/>
            <person name="Chen C."/>
            <person name="Yan M."/>
            <person name="Daum C."/>
            <person name="Ng V."/>
            <person name="Clum A."/>
            <person name="Steindorff A."/>
            <person name="Ohm R.A."/>
            <person name="Martin F."/>
            <person name="Silar P."/>
            <person name="Natvig D.O."/>
            <person name="Lalanne C."/>
            <person name="Gautier V."/>
            <person name="Ament-Velasquez S.L."/>
            <person name="Kruys A."/>
            <person name="Hutchinson M.I."/>
            <person name="Powell A.J."/>
            <person name="Barry K."/>
            <person name="Miller A.N."/>
            <person name="Grigoriev I.V."/>
            <person name="Debuchy R."/>
            <person name="Gladieux P."/>
            <person name="Hiltunen Thoren M."/>
            <person name="Johannesson H."/>
        </authorList>
    </citation>
    <scope>NUCLEOTIDE SEQUENCE</scope>
    <source>
        <strain evidence="3">PSN293</strain>
    </source>
</reference>
<dbReference type="InterPro" id="IPR015422">
    <property type="entry name" value="PyrdxlP-dep_Trfase_small"/>
</dbReference>
<name>A0AAN6YIG7_9PEZI</name>
<comment type="caution">
    <text evidence="3">The sequence shown here is derived from an EMBL/GenBank/DDBJ whole genome shotgun (WGS) entry which is preliminary data.</text>
</comment>
<feature type="compositionally biased region" description="Polar residues" evidence="1">
    <location>
        <begin position="124"/>
        <end position="152"/>
    </location>
</feature>
<dbReference type="Gene3D" id="3.90.1150.10">
    <property type="entry name" value="Aspartate Aminotransferase, domain 1"/>
    <property type="match status" value="1"/>
</dbReference>
<dbReference type="Pfam" id="PF00155">
    <property type="entry name" value="Aminotran_1_2"/>
    <property type="match status" value="1"/>
</dbReference>
<dbReference type="PANTHER" id="PTHR42858">
    <property type="entry name" value="AMINOTRANSFERASE"/>
    <property type="match status" value="1"/>
</dbReference>
<sequence length="617" mass="67813">MKSYEHLHGVVFCDIDVDTSSLSSMTLNPLRRFSCKRPTHHLLQSPQYSRIAWLTSAQLFSRKSVTTSKFSFEAIRNISGSELKEKHMNSSPGIHLDKSTQLDIHLEVVSKNSHPVINPRIQPGPSTSTINNNQNNKTQLPSSKMEEQNPNSKKQINLLRGWPSPSLLPNDLLSSGTQRLLSNPSIYIPALQYGPDPGYLPLREELAAWLGKAYQVASPTTEEICITGGASQSIANLLVSFTDPSYTKAVWCIAPCYFLACPIFEDAGFRGRLRAVPEDGEGVDLEFLRKGLEGFEGTNGDGDGCEMPKYKDPSPDRKIYRHIIYAVPTCANPSGKSMSLRRRQALVNLAREYDALIICDDVYDFLQWPVLSSSDASKYSPVPTPYPLLPRLSDIDIPLGRTRFDPPGQHFGHAISNGSFSKLVAPGLRTGWVHGTADFANGVAATGASRSGGAPSQLSAAIVHQILASGELDHYLEHKVRPDLQSRHAIATAAVKRELGWAGIELLESSERGKETFGGYFLWLTLPEGFDGKELAERALREENLIIAPGCSFEVAGHEEAVRFPRNLRLTYSWLDEADLVEGIERLGAVMRRMAAGEKESLVIGSQQVEGAAAAFK</sequence>
<organism evidence="3 4">
    <name type="scientific">Rhypophila decipiens</name>
    <dbReference type="NCBI Taxonomy" id="261697"/>
    <lineage>
        <taxon>Eukaryota</taxon>
        <taxon>Fungi</taxon>
        <taxon>Dikarya</taxon>
        <taxon>Ascomycota</taxon>
        <taxon>Pezizomycotina</taxon>
        <taxon>Sordariomycetes</taxon>
        <taxon>Sordariomycetidae</taxon>
        <taxon>Sordariales</taxon>
        <taxon>Naviculisporaceae</taxon>
        <taxon>Rhypophila</taxon>
    </lineage>
</organism>
<dbReference type="GO" id="GO:0030170">
    <property type="term" value="F:pyridoxal phosphate binding"/>
    <property type="evidence" value="ECO:0007669"/>
    <property type="project" value="InterPro"/>
</dbReference>